<evidence type="ECO:0000313" key="4">
    <source>
        <dbReference type="EMBL" id="TWT49639.1"/>
    </source>
</evidence>
<dbReference type="PANTHER" id="PTHR43793:SF1">
    <property type="entry name" value="FAD SYNTHASE"/>
    <property type="match status" value="1"/>
</dbReference>
<keyword evidence="1" id="KW-0808">Transferase</keyword>
<comment type="caution">
    <text evidence="4">The sequence shown here is derived from an EMBL/GenBank/DDBJ whole genome shotgun (WGS) entry which is preliminary data.</text>
</comment>
<organism evidence="4 5">
    <name type="scientific">Rubripirellula amarantea</name>
    <dbReference type="NCBI Taxonomy" id="2527999"/>
    <lineage>
        <taxon>Bacteria</taxon>
        <taxon>Pseudomonadati</taxon>
        <taxon>Planctomycetota</taxon>
        <taxon>Planctomycetia</taxon>
        <taxon>Pirellulales</taxon>
        <taxon>Pirellulaceae</taxon>
        <taxon>Rubripirellula</taxon>
    </lineage>
</organism>
<dbReference type="GO" id="GO:0016779">
    <property type="term" value="F:nucleotidyltransferase activity"/>
    <property type="evidence" value="ECO:0007669"/>
    <property type="project" value="UniProtKB-KW"/>
</dbReference>
<protein>
    <submittedName>
        <fullName evidence="4">Bifunctional protein HldE</fullName>
    </submittedName>
</protein>
<dbReference type="OrthoDB" id="9802794at2"/>
<dbReference type="AlphaFoldDB" id="A0A5C5WHQ8"/>
<name>A0A5C5WHQ8_9BACT</name>
<dbReference type="Gene3D" id="3.40.50.620">
    <property type="entry name" value="HUPs"/>
    <property type="match status" value="1"/>
</dbReference>
<dbReference type="InterPro" id="IPR050385">
    <property type="entry name" value="Archaeal_FAD_synthase"/>
</dbReference>
<evidence type="ECO:0000313" key="5">
    <source>
        <dbReference type="Proteomes" id="UP000316598"/>
    </source>
</evidence>
<dbReference type="InterPro" id="IPR004821">
    <property type="entry name" value="Cyt_trans-like"/>
</dbReference>
<dbReference type="NCBIfam" id="TIGR00125">
    <property type="entry name" value="cyt_tran_rel"/>
    <property type="match status" value="1"/>
</dbReference>
<dbReference type="InterPro" id="IPR014729">
    <property type="entry name" value="Rossmann-like_a/b/a_fold"/>
</dbReference>
<evidence type="ECO:0000256" key="1">
    <source>
        <dbReference type="ARBA" id="ARBA00022679"/>
    </source>
</evidence>
<dbReference type="SUPFAM" id="SSF52374">
    <property type="entry name" value="Nucleotidylyl transferase"/>
    <property type="match status" value="1"/>
</dbReference>
<dbReference type="Pfam" id="PF01467">
    <property type="entry name" value="CTP_transf_like"/>
    <property type="match status" value="1"/>
</dbReference>
<dbReference type="PANTHER" id="PTHR43793">
    <property type="entry name" value="FAD SYNTHASE"/>
    <property type="match status" value="1"/>
</dbReference>
<keyword evidence="5" id="KW-1185">Reference proteome</keyword>
<evidence type="ECO:0000256" key="2">
    <source>
        <dbReference type="ARBA" id="ARBA00022695"/>
    </source>
</evidence>
<sequence>MSSIESKLLEPGQCGAKLSGLQGRIGFCTGCFDILQSGHAVFFEQCKEYCDHLVVVVGRGKNIGKLKPGRPINQDNNRLFLVAALEPVDFAVLGDEEYSMGKIDCVTFCEDVHPDVYIVNDDDSGLDQKRDFSRDRGIELVTVPRVVPSFLQPTSTTEIIEKAKISTS</sequence>
<dbReference type="Proteomes" id="UP000316598">
    <property type="component" value="Unassembled WGS sequence"/>
</dbReference>
<feature type="domain" description="Cytidyltransferase-like" evidence="3">
    <location>
        <begin position="28"/>
        <end position="161"/>
    </location>
</feature>
<gene>
    <name evidence="4" type="primary">hldE_2</name>
    <name evidence="4" type="ORF">Pla22_48370</name>
</gene>
<proteinExistence type="predicted"/>
<accession>A0A5C5WHQ8</accession>
<evidence type="ECO:0000259" key="3">
    <source>
        <dbReference type="Pfam" id="PF01467"/>
    </source>
</evidence>
<dbReference type="RefSeq" id="WP_146517142.1">
    <property type="nucleotide sequence ID" value="NZ_SJPI01000003.1"/>
</dbReference>
<dbReference type="EMBL" id="SJPI01000003">
    <property type="protein sequence ID" value="TWT49639.1"/>
    <property type="molecule type" value="Genomic_DNA"/>
</dbReference>
<reference evidence="4 5" key="1">
    <citation type="submission" date="2019-02" db="EMBL/GenBank/DDBJ databases">
        <title>Deep-cultivation of Planctomycetes and their phenomic and genomic characterization uncovers novel biology.</title>
        <authorList>
            <person name="Wiegand S."/>
            <person name="Jogler M."/>
            <person name="Boedeker C."/>
            <person name="Pinto D."/>
            <person name="Vollmers J."/>
            <person name="Rivas-Marin E."/>
            <person name="Kohn T."/>
            <person name="Peeters S.H."/>
            <person name="Heuer A."/>
            <person name="Rast P."/>
            <person name="Oberbeckmann S."/>
            <person name="Bunk B."/>
            <person name="Jeske O."/>
            <person name="Meyerdierks A."/>
            <person name="Storesund J.E."/>
            <person name="Kallscheuer N."/>
            <person name="Luecker S."/>
            <person name="Lage O.M."/>
            <person name="Pohl T."/>
            <person name="Merkel B.J."/>
            <person name="Hornburger P."/>
            <person name="Mueller R.-W."/>
            <person name="Bruemmer F."/>
            <person name="Labrenz M."/>
            <person name="Spormann A.M."/>
            <person name="Op Den Camp H."/>
            <person name="Overmann J."/>
            <person name="Amann R."/>
            <person name="Jetten M.S.M."/>
            <person name="Mascher T."/>
            <person name="Medema M.H."/>
            <person name="Devos D.P."/>
            <person name="Kaster A.-K."/>
            <person name="Ovreas L."/>
            <person name="Rohde M."/>
            <person name="Galperin M.Y."/>
            <person name="Jogler C."/>
        </authorList>
    </citation>
    <scope>NUCLEOTIDE SEQUENCE [LARGE SCALE GENOMIC DNA]</scope>
    <source>
        <strain evidence="4 5">Pla22</strain>
    </source>
</reference>
<keyword evidence="2" id="KW-0548">Nucleotidyltransferase</keyword>